<dbReference type="InterPro" id="IPR033558">
    <property type="entry name" value="IFT25"/>
</dbReference>
<reference evidence="1" key="1">
    <citation type="submission" date="2025-08" db="UniProtKB">
        <authorList>
            <consortium name="Ensembl"/>
        </authorList>
    </citation>
    <scope>IDENTIFICATION</scope>
</reference>
<dbReference type="Gene3D" id="2.60.120.260">
    <property type="entry name" value="Galactose-binding domain-like"/>
    <property type="match status" value="1"/>
</dbReference>
<dbReference type="PANTHER" id="PTHR33906">
    <property type="entry name" value="INTRAFLAGELLAR TRANSPORT PROTEIN 25 HOMOLOG"/>
    <property type="match status" value="1"/>
</dbReference>
<accession>A0A8C6UTY9</accession>
<proteinExistence type="predicted"/>
<dbReference type="Ensembl" id="ENSNMLT00000046026.1">
    <property type="protein sequence ID" value="ENSNMLP00000041405.1"/>
    <property type="gene ID" value="ENSNMLG00000025355.1"/>
</dbReference>
<keyword evidence="2" id="KW-1185">Reference proteome</keyword>
<organism evidence="1 2">
    <name type="scientific">Neogobius melanostomus</name>
    <name type="common">round goby</name>
    <dbReference type="NCBI Taxonomy" id="47308"/>
    <lineage>
        <taxon>Eukaryota</taxon>
        <taxon>Metazoa</taxon>
        <taxon>Chordata</taxon>
        <taxon>Craniata</taxon>
        <taxon>Vertebrata</taxon>
        <taxon>Euteleostomi</taxon>
        <taxon>Actinopterygii</taxon>
        <taxon>Neopterygii</taxon>
        <taxon>Teleostei</taxon>
        <taxon>Neoteleostei</taxon>
        <taxon>Acanthomorphata</taxon>
        <taxon>Gobiaria</taxon>
        <taxon>Gobiiformes</taxon>
        <taxon>Gobioidei</taxon>
        <taxon>Gobiidae</taxon>
        <taxon>Benthophilinae</taxon>
        <taxon>Neogobiini</taxon>
        <taxon>Neogobius</taxon>
    </lineage>
</organism>
<dbReference type="GO" id="GO:0042073">
    <property type="term" value="P:intraciliary transport"/>
    <property type="evidence" value="ECO:0007669"/>
    <property type="project" value="InterPro"/>
</dbReference>
<dbReference type="PANTHER" id="PTHR33906:SF1">
    <property type="entry name" value="INTRAFLAGELLAR TRANSPORT PROTEIN 25 HOMOLOG"/>
    <property type="match status" value="1"/>
</dbReference>
<protein>
    <submittedName>
        <fullName evidence="1">Uncharacterized protein</fullName>
    </submittedName>
</protein>
<reference evidence="1" key="2">
    <citation type="submission" date="2025-09" db="UniProtKB">
        <authorList>
            <consortium name="Ensembl"/>
        </authorList>
    </citation>
    <scope>IDENTIFICATION</scope>
</reference>
<evidence type="ECO:0000313" key="2">
    <source>
        <dbReference type="Proteomes" id="UP000694523"/>
    </source>
</evidence>
<evidence type="ECO:0000313" key="1">
    <source>
        <dbReference type="Ensembl" id="ENSNMLP00000041405.1"/>
    </source>
</evidence>
<dbReference type="AlphaFoldDB" id="A0A8C6UTY9"/>
<dbReference type="GO" id="GO:0005813">
    <property type="term" value="C:centrosome"/>
    <property type="evidence" value="ECO:0007669"/>
    <property type="project" value="TreeGrafter"/>
</dbReference>
<sequence>MFDNALRSLGTKVVFIIRFANATHLNAVTMCCYLRTLKIERNTSEFVKDFETVIEKVRKKPTFFLFTNKILTLNGISATHLRFIIESGYDYFVSVHNVSVQT</sequence>
<dbReference type="Proteomes" id="UP000694523">
    <property type="component" value="Unplaced"/>
</dbReference>
<name>A0A8C6UTY9_9GOBI</name>
<dbReference type="GO" id="GO:0030992">
    <property type="term" value="C:intraciliary transport particle B"/>
    <property type="evidence" value="ECO:0007669"/>
    <property type="project" value="InterPro"/>
</dbReference>
<dbReference type="GO" id="GO:0005929">
    <property type="term" value="C:cilium"/>
    <property type="evidence" value="ECO:0007669"/>
    <property type="project" value="TreeGrafter"/>
</dbReference>